<dbReference type="GO" id="GO:0008168">
    <property type="term" value="F:methyltransferase activity"/>
    <property type="evidence" value="ECO:0007669"/>
    <property type="project" value="UniProtKB-KW"/>
</dbReference>
<evidence type="ECO:0000313" key="2">
    <source>
        <dbReference type="Proteomes" id="UP000199159"/>
    </source>
</evidence>
<dbReference type="SUPFAM" id="SSF53335">
    <property type="entry name" value="S-adenosyl-L-methionine-dependent methyltransferases"/>
    <property type="match status" value="1"/>
</dbReference>
<gene>
    <name evidence="1" type="ORF">SAMN05216565_11432</name>
</gene>
<dbReference type="EMBL" id="FNJU01000014">
    <property type="protein sequence ID" value="SDP93313.1"/>
    <property type="molecule type" value="Genomic_DNA"/>
</dbReference>
<proteinExistence type="predicted"/>
<evidence type="ECO:0000313" key="1">
    <source>
        <dbReference type="EMBL" id="SDP93313.1"/>
    </source>
</evidence>
<keyword evidence="2" id="KW-1185">Reference proteome</keyword>
<dbReference type="GO" id="GO:0032259">
    <property type="term" value="P:methylation"/>
    <property type="evidence" value="ECO:0007669"/>
    <property type="project" value="UniProtKB-KW"/>
</dbReference>
<reference evidence="2" key="1">
    <citation type="submission" date="2016-10" db="EMBL/GenBank/DDBJ databases">
        <authorList>
            <person name="Varghese N."/>
            <person name="Submissions S."/>
        </authorList>
    </citation>
    <scope>NUCLEOTIDE SEQUENCE [LARGE SCALE GENOMIC DNA]</scope>
    <source>
        <strain evidence="2">IBRC-M10078</strain>
    </source>
</reference>
<dbReference type="RefSeq" id="WP_090858531.1">
    <property type="nucleotide sequence ID" value="NZ_FNJU01000014.1"/>
</dbReference>
<dbReference type="Proteomes" id="UP000199159">
    <property type="component" value="Unassembled WGS sequence"/>
</dbReference>
<dbReference type="Gene3D" id="3.40.50.150">
    <property type="entry name" value="Vaccinia Virus protein VP39"/>
    <property type="match status" value="1"/>
</dbReference>
<keyword evidence="1" id="KW-0808">Transferase</keyword>
<dbReference type="AlphaFoldDB" id="A0A1H0WRN8"/>
<protein>
    <submittedName>
        <fullName evidence="1">Methyltransferase small domain-containing protein</fullName>
    </submittedName>
</protein>
<dbReference type="STRING" id="930152.SAMN05216565_11432"/>
<accession>A0A1H0WRN8</accession>
<keyword evidence="1" id="KW-0489">Methyltransferase</keyword>
<dbReference type="InterPro" id="IPR029063">
    <property type="entry name" value="SAM-dependent_MTases_sf"/>
</dbReference>
<organism evidence="1 2">
    <name type="scientific">Litchfieldia salsa</name>
    <dbReference type="NCBI Taxonomy" id="930152"/>
    <lineage>
        <taxon>Bacteria</taxon>
        <taxon>Bacillati</taxon>
        <taxon>Bacillota</taxon>
        <taxon>Bacilli</taxon>
        <taxon>Bacillales</taxon>
        <taxon>Bacillaceae</taxon>
        <taxon>Litchfieldia</taxon>
    </lineage>
</organism>
<sequence length="184" mass="21399">MFILSIIVFSIVFFAFLSIVYSTIKNGISPMPTSPKVKKVLVVNLPSHSVTQIAELGAGWGTLAFQLTNKYPNATITAFENSLIPYTFMVIKKFLFSQNNLIVSRKNFYEIDLSNYYLIVCYLYPDAMTRLEKQFHEQLTKESIVISHTFAIPNRKPNKTIIASDLYQTRIYFYYYFKKHSWLN</sequence>
<name>A0A1H0WRN8_9BACI</name>